<evidence type="ECO:0008006" key="3">
    <source>
        <dbReference type="Google" id="ProtNLM"/>
    </source>
</evidence>
<dbReference type="OrthoDB" id="2919154at2759"/>
<reference evidence="1" key="1">
    <citation type="submission" date="2020-05" db="EMBL/GenBank/DDBJ databases">
        <title>Mycena genomes resolve the evolution of fungal bioluminescence.</title>
        <authorList>
            <person name="Tsai I.J."/>
        </authorList>
    </citation>
    <scope>NUCLEOTIDE SEQUENCE</scope>
    <source>
        <strain evidence="1">110903Hualien_Pintung</strain>
    </source>
</reference>
<evidence type="ECO:0000313" key="1">
    <source>
        <dbReference type="EMBL" id="KAF7289649.1"/>
    </source>
</evidence>
<comment type="caution">
    <text evidence="1">The sequence shown here is derived from an EMBL/GenBank/DDBJ whole genome shotgun (WGS) entry which is preliminary data.</text>
</comment>
<dbReference type="Proteomes" id="UP000613580">
    <property type="component" value="Unassembled WGS sequence"/>
</dbReference>
<keyword evidence="2" id="KW-1185">Reference proteome</keyword>
<dbReference type="EMBL" id="JACAZE010000028">
    <property type="protein sequence ID" value="KAF7289649.1"/>
    <property type="molecule type" value="Genomic_DNA"/>
</dbReference>
<evidence type="ECO:0000313" key="2">
    <source>
        <dbReference type="Proteomes" id="UP000613580"/>
    </source>
</evidence>
<dbReference type="AlphaFoldDB" id="A0A8H6VQ66"/>
<accession>A0A8H6VQ66</accession>
<sequence>MLRRLFSGTKSSLGLSPKLPVELTLRIIDHLGADDDDWARSQAALLVCGLVCRSWLIHSRRYLHNGFVIRTETIVQVAEILLHPNCSLRDVIRGLAFANYDCGQRVSEDDTELLGDALRRVTNVKRLVVVGPGWRLSDYSLDFAFKLKHSVKLLVMDQRALRPNGFARFVVMFPHLQRVHVADPAEQPFMPVDEETWKAVETTQHQLALPVLQSLFVHSPFTIPFIQWLSASPLTRLELYLPPTVREAYKRTLPSIFTGNLCWSLERLIIGLPALPDSRIALPDLSRCIALKVLIIRGIFVDHIDPMLVASTLGAPRIWRVMFEFRNVSQAGWPTFSDSLDGRWGEVSKMDAGLADRKTFGALRKVCFLMSTKKGELDYGPFPCRWGATVRGAFPRLHARGLLAFEYR</sequence>
<proteinExistence type="predicted"/>
<gene>
    <name evidence="1" type="ORF">HMN09_01327300</name>
</gene>
<organism evidence="1 2">
    <name type="scientific">Mycena chlorophos</name>
    <name type="common">Agaric fungus</name>
    <name type="synonym">Agaricus chlorophos</name>
    <dbReference type="NCBI Taxonomy" id="658473"/>
    <lineage>
        <taxon>Eukaryota</taxon>
        <taxon>Fungi</taxon>
        <taxon>Dikarya</taxon>
        <taxon>Basidiomycota</taxon>
        <taxon>Agaricomycotina</taxon>
        <taxon>Agaricomycetes</taxon>
        <taxon>Agaricomycetidae</taxon>
        <taxon>Agaricales</taxon>
        <taxon>Marasmiineae</taxon>
        <taxon>Mycenaceae</taxon>
        <taxon>Mycena</taxon>
    </lineage>
</organism>
<protein>
    <recommendedName>
        <fullName evidence="3">F-box domain-containing protein</fullName>
    </recommendedName>
</protein>
<name>A0A8H6VQ66_MYCCL</name>